<gene>
    <name evidence="2" type="ORF">NNX28_02100</name>
</gene>
<feature type="transmembrane region" description="Helical" evidence="1">
    <location>
        <begin position="7"/>
        <end position="29"/>
    </location>
</feature>
<keyword evidence="1" id="KW-0812">Transmembrane</keyword>
<reference evidence="2 3" key="1">
    <citation type="submission" date="2022-07" db="EMBL/GenBank/DDBJ databases">
        <title>Novel species in genus Arthrobacter.</title>
        <authorList>
            <person name="Liu Y."/>
        </authorList>
    </citation>
    <scope>NUCLEOTIDE SEQUENCE [LARGE SCALE GENOMIC DNA]</scope>
    <source>
        <strain evidence="3">zg-Y859</strain>
    </source>
</reference>
<evidence type="ECO:0000313" key="2">
    <source>
        <dbReference type="EMBL" id="MCQ1948721.1"/>
    </source>
</evidence>
<proteinExistence type="predicted"/>
<protein>
    <submittedName>
        <fullName evidence="2">Uncharacterized protein</fullName>
    </submittedName>
</protein>
<dbReference type="RefSeq" id="WP_255796502.1">
    <property type="nucleotide sequence ID" value="NZ_CP104263.1"/>
</dbReference>
<name>A0ABT1NLY0_9MICC</name>
<dbReference type="EMBL" id="JANFLP010000001">
    <property type="protein sequence ID" value="MCQ1948721.1"/>
    <property type="molecule type" value="Genomic_DNA"/>
</dbReference>
<keyword evidence="3" id="KW-1185">Reference proteome</keyword>
<evidence type="ECO:0000256" key="1">
    <source>
        <dbReference type="SAM" id="Phobius"/>
    </source>
</evidence>
<keyword evidence="1" id="KW-0472">Membrane</keyword>
<keyword evidence="1" id="KW-1133">Transmembrane helix</keyword>
<sequence length="81" mass="8876">MRTFRIFTAVYSALMFLVGVALFATWLLLDLHGFPKGLCQGGGGALIVLSVYLAVTLVRRGNKDSSGREYWLPSRDAGEQP</sequence>
<dbReference type="Proteomes" id="UP001206924">
    <property type="component" value="Unassembled WGS sequence"/>
</dbReference>
<feature type="transmembrane region" description="Helical" evidence="1">
    <location>
        <begin position="41"/>
        <end position="58"/>
    </location>
</feature>
<evidence type="ECO:0000313" key="3">
    <source>
        <dbReference type="Proteomes" id="UP001206924"/>
    </source>
</evidence>
<organism evidence="2 3">
    <name type="scientific">Arthrobacter jinronghuae</name>
    <dbReference type="NCBI Taxonomy" id="2964609"/>
    <lineage>
        <taxon>Bacteria</taxon>
        <taxon>Bacillati</taxon>
        <taxon>Actinomycetota</taxon>
        <taxon>Actinomycetes</taxon>
        <taxon>Micrococcales</taxon>
        <taxon>Micrococcaceae</taxon>
        <taxon>Arthrobacter</taxon>
    </lineage>
</organism>
<comment type="caution">
    <text evidence="2">The sequence shown here is derived from an EMBL/GenBank/DDBJ whole genome shotgun (WGS) entry which is preliminary data.</text>
</comment>
<accession>A0ABT1NLY0</accession>